<accession>A0A397ZPC9</accession>
<evidence type="ECO:0000313" key="2">
    <source>
        <dbReference type="Proteomes" id="UP000264353"/>
    </source>
</evidence>
<sequence length="98" mass="11044">MYSKKERVPSPPGMVPESWLLDRSSDSRLLRLEKDRGIWPVKALFDNLSAISPFTRPIDSGICPSILFPEKSIAAYEVMILSCSINRPLYCKSIVTIT</sequence>
<proteinExistence type="predicted"/>
<protein>
    <submittedName>
        <fullName evidence="1">Uncharacterized protein</fullName>
    </submittedName>
</protein>
<gene>
    <name evidence="1" type="ORF">BRARA_D01981</name>
</gene>
<evidence type="ECO:0000313" key="1">
    <source>
        <dbReference type="EMBL" id="RID66868.1"/>
    </source>
</evidence>
<dbReference type="EMBL" id="CM010631">
    <property type="protein sequence ID" value="RID66868.1"/>
    <property type="molecule type" value="Genomic_DNA"/>
</dbReference>
<reference evidence="1 2" key="1">
    <citation type="submission" date="2018-06" db="EMBL/GenBank/DDBJ databases">
        <title>WGS assembly of Brassica rapa FPsc.</title>
        <authorList>
            <person name="Bowman J."/>
            <person name="Kohchi T."/>
            <person name="Yamato K."/>
            <person name="Jenkins J."/>
            <person name="Shu S."/>
            <person name="Ishizaki K."/>
            <person name="Yamaoka S."/>
            <person name="Nishihama R."/>
            <person name="Nakamura Y."/>
            <person name="Berger F."/>
            <person name="Adam C."/>
            <person name="Aki S."/>
            <person name="Althoff F."/>
            <person name="Araki T."/>
            <person name="Arteaga-Vazquez M."/>
            <person name="Balasubrmanian S."/>
            <person name="Bauer D."/>
            <person name="Boehm C."/>
            <person name="Briginshaw L."/>
            <person name="Caballero-Perez J."/>
            <person name="Catarino B."/>
            <person name="Chen F."/>
            <person name="Chiyoda S."/>
            <person name="Chovatia M."/>
            <person name="Davies K."/>
            <person name="Delmans M."/>
            <person name="Demura T."/>
            <person name="Dierschke T."/>
            <person name="Dolan L."/>
            <person name="Dorantes-Acosta A."/>
            <person name="Eklund D."/>
            <person name="Florent S."/>
            <person name="Flores-Sandoval E."/>
            <person name="Fujiyama A."/>
            <person name="Fukuzawa H."/>
            <person name="Galik B."/>
            <person name="Grimanelli D."/>
            <person name="Grimwood J."/>
            <person name="Grossniklaus U."/>
            <person name="Hamada T."/>
            <person name="Haseloff J."/>
            <person name="Hetherington A."/>
            <person name="Higo A."/>
            <person name="Hirakawa Y."/>
            <person name="Hundley H."/>
            <person name="Ikeda Y."/>
            <person name="Inoue K."/>
            <person name="Inoue S."/>
            <person name="Ishida S."/>
            <person name="Jia Q."/>
            <person name="Kakita M."/>
            <person name="Kanazawa T."/>
            <person name="Kawai Y."/>
            <person name="Kawashima T."/>
            <person name="Kennedy M."/>
            <person name="Kinose K."/>
            <person name="Kinoshita T."/>
            <person name="Kohara Y."/>
            <person name="Koide E."/>
            <person name="Komatsu K."/>
            <person name="Kopischke S."/>
            <person name="Kubo M."/>
            <person name="Kyozuka J."/>
            <person name="Lagercrantz U."/>
            <person name="Lin S."/>
            <person name="Lindquist E."/>
            <person name="Lipzen A."/>
            <person name="Lu C."/>
            <person name="Luna E."/>
            <person name="Martienssen R."/>
            <person name="Minamino N."/>
            <person name="Mizutani M."/>
            <person name="Mizutani M."/>
            <person name="Mochizuki N."/>
            <person name="Monte I."/>
            <person name="Mosher R."/>
            <person name="Nagasaki H."/>
            <person name="Nakagami H."/>
            <person name="Naramoto S."/>
            <person name="Nishitani K."/>
            <person name="Ohtani M."/>
            <person name="Okamoto T."/>
            <person name="Okumura M."/>
            <person name="Phillips J."/>
            <person name="Pollak B."/>
            <person name="Reinders A."/>
            <person name="Roevekamp M."/>
            <person name="Sano R."/>
            <person name="Sawa S."/>
            <person name="Schmid M."/>
            <person name="Shirakawa M."/>
            <person name="Solano R."/>
            <person name="Spunde A."/>
            <person name="Suetsugu N."/>
            <person name="Sugano S."/>
            <person name="Sugiyama A."/>
            <person name="Sun R."/>
            <person name="Suzuki Y."/>
            <person name="Takenaka M."/>
            <person name="Takezawa D."/>
            <person name="Tomogane H."/>
            <person name="Tsuzuki M."/>
            <person name="Ueda T."/>
            <person name="Umeda M."/>
            <person name="Ward J."/>
            <person name="Watanabe Y."/>
            <person name="Yazaki K."/>
            <person name="Yokoyama R."/>
            <person name="Yoshitake Y."/>
            <person name="Yotsui I."/>
            <person name="Zachgo S."/>
            <person name="Schmutz J."/>
        </authorList>
    </citation>
    <scope>NUCLEOTIDE SEQUENCE [LARGE SCALE GENOMIC DNA]</scope>
    <source>
        <strain evidence="2">cv. B-3</strain>
    </source>
</reference>
<organism evidence="1 2">
    <name type="scientific">Brassica campestris</name>
    <name type="common">Field mustard</name>
    <dbReference type="NCBI Taxonomy" id="3711"/>
    <lineage>
        <taxon>Eukaryota</taxon>
        <taxon>Viridiplantae</taxon>
        <taxon>Streptophyta</taxon>
        <taxon>Embryophyta</taxon>
        <taxon>Tracheophyta</taxon>
        <taxon>Spermatophyta</taxon>
        <taxon>Magnoliopsida</taxon>
        <taxon>eudicotyledons</taxon>
        <taxon>Gunneridae</taxon>
        <taxon>Pentapetalae</taxon>
        <taxon>rosids</taxon>
        <taxon>malvids</taxon>
        <taxon>Brassicales</taxon>
        <taxon>Brassicaceae</taxon>
        <taxon>Brassiceae</taxon>
        <taxon>Brassica</taxon>
    </lineage>
</organism>
<name>A0A397ZPC9_BRACM</name>
<dbReference type="AlphaFoldDB" id="A0A397ZPC9"/>
<dbReference type="Proteomes" id="UP000264353">
    <property type="component" value="Chromosome A4"/>
</dbReference>